<organism evidence="2 3">
    <name type="scientific">Exophiala sideris</name>
    <dbReference type="NCBI Taxonomy" id="1016849"/>
    <lineage>
        <taxon>Eukaryota</taxon>
        <taxon>Fungi</taxon>
        <taxon>Dikarya</taxon>
        <taxon>Ascomycota</taxon>
        <taxon>Pezizomycotina</taxon>
        <taxon>Eurotiomycetes</taxon>
        <taxon>Chaetothyriomycetidae</taxon>
        <taxon>Chaetothyriales</taxon>
        <taxon>Herpotrichiellaceae</taxon>
        <taxon>Exophiala</taxon>
    </lineage>
</organism>
<feature type="compositionally biased region" description="Basic and acidic residues" evidence="1">
    <location>
        <begin position="42"/>
        <end position="63"/>
    </location>
</feature>
<dbReference type="OrthoDB" id="20872at2759"/>
<dbReference type="AlphaFoldDB" id="A0A0D1ZFL7"/>
<dbReference type="HOGENOM" id="CLU_003431_1_0_1"/>
<evidence type="ECO:0000256" key="1">
    <source>
        <dbReference type="SAM" id="MobiDB-lite"/>
    </source>
</evidence>
<proteinExistence type="predicted"/>
<protein>
    <submittedName>
        <fullName evidence="2">Uncharacterized protein</fullName>
    </submittedName>
</protein>
<name>A0A0D1ZFL7_9EURO</name>
<feature type="compositionally biased region" description="Polar residues" evidence="1">
    <location>
        <begin position="87"/>
        <end position="97"/>
    </location>
</feature>
<dbReference type="EMBL" id="KN846951">
    <property type="protein sequence ID" value="KIV85523.1"/>
    <property type="molecule type" value="Genomic_DNA"/>
</dbReference>
<dbReference type="Proteomes" id="UP000053599">
    <property type="component" value="Unassembled WGS sequence"/>
</dbReference>
<gene>
    <name evidence="2" type="ORF">PV11_01211</name>
</gene>
<dbReference type="PANTHER" id="PTHR42345">
    <property type="entry name" value="TPR_REGION DOMAIN-CONTAINING PROTEIN"/>
    <property type="match status" value="1"/>
</dbReference>
<feature type="region of interest" description="Disordered" evidence="1">
    <location>
        <begin position="1"/>
        <end position="153"/>
    </location>
</feature>
<accession>A0A0D1ZFL7</accession>
<feature type="compositionally biased region" description="Polar residues" evidence="1">
    <location>
        <begin position="114"/>
        <end position="130"/>
    </location>
</feature>
<feature type="compositionally biased region" description="Basic and acidic residues" evidence="1">
    <location>
        <begin position="8"/>
        <end position="17"/>
    </location>
</feature>
<evidence type="ECO:0000313" key="2">
    <source>
        <dbReference type="EMBL" id="KIV85523.1"/>
    </source>
</evidence>
<evidence type="ECO:0000313" key="3">
    <source>
        <dbReference type="Proteomes" id="UP000053599"/>
    </source>
</evidence>
<dbReference type="STRING" id="1016849.A0A0D1ZFL7"/>
<sequence length="1057" mass="117324">MPLLSRKTSKESLDDKGTVSVERIPTENKPSLLRRLSKKVTRSREPLAQPEKRQVAAEQEHHAGHTNTTENLVDKVPHPQVAEVPRASTTQDTPSQQKESEVHPASPASYGHPLTTTRSAAEPQGQSTHGSVPEPEPESRHHHKGHNGLTKDDVQHLFSGAPQFTLEKGRRGRYFPQAFFPWNNDLEISDLQDRRYLRHESFALCTLHAHLPIPDEVDWVPGKAPPVKHEGLEIGKRPMFELGIFERPNMLALDGREPGTIGMRYFLERPVADGIADEKVREHGKDIEIDLGLEKSPATEAFKMLALSGDNNELNAKVGKHAPAQERVKLIHEGSRAWKTVGVRPITMETLVDRLELIDTWRDKVINAGWRVTVLDQMKSDQLHEFLFNELIYPPRKMQTDAKQQDKVALKIQIEALVKVLTTPGAWLDLSTPEARLRFGKILHSGTTHYDRSNGTMHIDPERKWLLVQLLLAIELVIRLDAALRLGIALHADQFEITPEEIHHFNKLRNLKVDWDLVAARRFLFLSYVKKIERRVPHPESQSSSPAPQHRRQSNDHHGGFMSGLRHSLGLNDSKSENQPDTCDLAILPRQPHVMVDGVLRFANNIGWPRAREIQERLAQKLCQATSADREKFLMDAVSCTDGLQPSANQSSSSLAPHITSSLETFTLDLHPATTGTIGGWLSHSWLSGLILPGTSTCDILMATLLENDTDPAMLKELGAQDHNLPFRASGFILNGSSWWSKSSVLGRVFAPLPHARESMGWVYLPDFVPLYEATSQPVANRWLKVKTFPVPTVRERPRIFDGDKLAMESTPLGVGKGGVMSSEFSMVTDHVLDDVIAPEVVVTGVKVHLSNTNATAASPDNVLSAWAQFHITISEPVSPGRPVTKQVRYGLDRAVYFVTAHPCRLPHGHATFPSGSTEQQHPRHRHSEHLPAHPLHKTYKFVVKTLDDIIHNPHDNPPTSGSAGASEVWIVDAREGQGPVGSHAGSGSIAGAPFPGAGPDPDNTQTRCKDILVRAWCAEKGQNALISRVGRTCLSCAIREARALEIGIVVRVGVKD</sequence>
<reference evidence="2 3" key="1">
    <citation type="submission" date="2015-01" db="EMBL/GenBank/DDBJ databases">
        <title>The Genome Sequence of Exophiala sideris CBS121828.</title>
        <authorList>
            <consortium name="The Broad Institute Genomics Platform"/>
            <person name="Cuomo C."/>
            <person name="de Hoog S."/>
            <person name="Gorbushina A."/>
            <person name="Stielow B."/>
            <person name="Teixiera M."/>
            <person name="Abouelleil A."/>
            <person name="Chapman S.B."/>
            <person name="Priest M."/>
            <person name="Young S.K."/>
            <person name="Wortman J."/>
            <person name="Nusbaum C."/>
            <person name="Birren B."/>
        </authorList>
    </citation>
    <scope>NUCLEOTIDE SEQUENCE [LARGE SCALE GENOMIC DNA]</scope>
    <source>
        <strain evidence="2 3">CBS 121828</strain>
    </source>
</reference>
<dbReference type="PANTHER" id="PTHR42345:SF2">
    <property type="entry name" value="HELICASE-LIKE PROTEIN"/>
    <property type="match status" value="1"/>
</dbReference>
<feature type="region of interest" description="Disordered" evidence="1">
    <location>
        <begin position="536"/>
        <end position="563"/>
    </location>
</feature>